<evidence type="ECO:0000256" key="4">
    <source>
        <dbReference type="SAM" id="Coils"/>
    </source>
</evidence>
<evidence type="ECO:0000313" key="5">
    <source>
        <dbReference type="EMBL" id="JAI60225.1"/>
    </source>
</evidence>
<keyword evidence="3" id="KW-0282">Flagellum</keyword>
<dbReference type="AlphaFoldDB" id="A0A0P4W1I6"/>
<dbReference type="InterPro" id="IPR000435">
    <property type="entry name" value="Tektins"/>
</dbReference>
<comment type="similarity">
    <text evidence="1 3">Belongs to the tektin family.</text>
</comment>
<dbReference type="GO" id="GO:0060271">
    <property type="term" value="P:cilium assembly"/>
    <property type="evidence" value="ECO:0007669"/>
    <property type="project" value="UniProtKB-UniRule"/>
</dbReference>
<feature type="coiled-coil region" evidence="4">
    <location>
        <begin position="139"/>
        <end position="218"/>
    </location>
</feature>
<evidence type="ECO:0000256" key="2">
    <source>
        <dbReference type="ARBA" id="ARBA00022490"/>
    </source>
</evidence>
<dbReference type="PANTHER" id="PTHR19960">
    <property type="entry name" value="TEKTIN"/>
    <property type="match status" value="1"/>
</dbReference>
<keyword evidence="2" id="KW-0963">Cytoplasm</keyword>
<dbReference type="Pfam" id="PF03148">
    <property type="entry name" value="Tektin"/>
    <property type="match status" value="1"/>
</dbReference>
<keyword evidence="4" id="KW-0175">Coiled coil</keyword>
<evidence type="ECO:0000256" key="3">
    <source>
        <dbReference type="RuleBase" id="RU367040"/>
    </source>
</evidence>
<accession>A0A0P4W1I6</accession>
<keyword evidence="3" id="KW-0969">Cilium</keyword>
<dbReference type="InterPro" id="IPR048256">
    <property type="entry name" value="Tektin-like"/>
</dbReference>
<name>A0A0P4W1I6_SCYOL</name>
<dbReference type="GO" id="GO:0005930">
    <property type="term" value="C:axoneme"/>
    <property type="evidence" value="ECO:0007669"/>
    <property type="project" value="UniProtKB-SubCell"/>
</dbReference>
<evidence type="ECO:0000256" key="1">
    <source>
        <dbReference type="ARBA" id="ARBA00007209"/>
    </source>
</evidence>
<proteinExistence type="inferred from homology"/>
<sequence length="489" mass="57046">MRKEVMSCNKDVEVRKERNNTEITKYDPFHHNSSRKARLMMTMIALLRRCYRHHVLPCLNLPALLMMKVEKPVSRHQPEEWHRDNKSLRQATQDICTSSHDLRHQALHLRHQTSNKTSWDQTNSTTRLQDRIYEVQRVTDDLQRSLQQVNDEIASLEKAKHTTEMELEAHIHPLNIALECLTLRERRREVDLVKDKAEEELQKEVRVLERSRANLEKVVLEAVSHLRVLHESKQQLQDDIRDKLAALQVDRNQKALTEYSPQISFKPDPTRVPPGTILPVDWLDHSLKNMAMTEAAIKDSQTLRDKMCVTIQTARREDQTQQTATDYAVRCRLHEETRTKEELQWQKDKLLDEIREQEKEIANLEEQLRASSLPLKKCQTRLEGRTERVCHDLVRDAPQESLVAEVQHLTQTRTLLREKLAQALDSLHGLQRHLRTVDIDLGRKSLSVSLEKKVQDSRKALKEKPAPETLTQANLTLTGSLRAHPTHIL</sequence>
<dbReference type="GO" id="GO:0005634">
    <property type="term" value="C:nucleus"/>
    <property type="evidence" value="ECO:0007669"/>
    <property type="project" value="TreeGrafter"/>
</dbReference>
<reference evidence="5" key="1">
    <citation type="submission" date="2015-09" db="EMBL/GenBank/DDBJ databases">
        <title>Scylla olivacea transcriptome.</title>
        <authorList>
            <person name="Ikhwanuddin M."/>
        </authorList>
    </citation>
    <scope>NUCLEOTIDE SEQUENCE</scope>
</reference>
<organism evidence="5">
    <name type="scientific">Scylla olivacea</name>
    <name type="common">Orange mud crab</name>
    <name type="synonym">Cancer olivacea</name>
    <dbReference type="NCBI Taxonomy" id="85551"/>
    <lineage>
        <taxon>Eukaryota</taxon>
        <taxon>Metazoa</taxon>
        <taxon>Ecdysozoa</taxon>
        <taxon>Arthropoda</taxon>
        <taxon>Crustacea</taxon>
        <taxon>Multicrustacea</taxon>
        <taxon>Malacostraca</taxon>
        <taxon>Eumalacostraca</taxon>
        <taxon>Eucarida</taxon>
        <taxon>Decapoda</taxon>
        <taxon>Pleocyemata</taxon>
        <taxon>Brachyura</taxon>
        <taxon>Eubrachyura</taxon>
        <taxon>Portunoidea</taxon>
        <taxon>Portunidae</taxon>
        <taxon>Portuninae</taxon>
        <taxon>Scylla</taxon>
    </lineage>
</organism>
<comment type="subcellular location">
    <subcellularLocation>
        <location evidence="3">Cytoplasm</location>
        <location evidence="3">Cytoskeleton</location>
        <location evidence="3">Cilium axoneme</location>
    </subcellularLocation>
</comment>
<keyword evidence="3" id="KW-0966">Cell projection</keyword>
<dbReference type="PANTHER" id="PTHR19960:SF7">
    <property type="entry name" value="TEKTIN"/>
    <property type="match status" value="1"/>
</dbReference>
<dbReference type="GO" id="GO:0015630">
    <property type="term" value="C:microtubule cytoskeleton"/>
    <property type="evidence" value="ECO:0007669"/>
    <property type="project" value="UniProtKB-UniRule"/>
</dbReference>
<dbReference type="GO" id="GO:0060294">
    <property type="term" value="P:cilium movement involved in cell motility"/>
    <property type="evidence" value="ECO:0007669"/>
    <property type="project" value="UniProtKB-UniRule"/>
</dbReference>
<dbReference type="EMBL" id="GDRN01091768">
    <property type="protein sequence ID" value="JAI60225.1"/>
    <property type="molecule type" value="Transcribed_RNA"/>
</dbReference>
<feature type="coiled-coil region" evidence="4">
    <location>
        <begin position="333"/>
        <end position="367"/>
    </location>
</feature>
<protein>
    <recommendedName>
        <fullName evidence="3">Tektin</fullName>
    </recommendedName>
</protein>